<keyword evidence="5 6" id="KW-0472">Membrane</keyword>
<gene>
    <name evidence="8" type="ORF">EJK53_0327</name>
    <name evidence="9" type="ORF">EJK54_0482</name>
</gene>
<dbReference type="InterPro" id="IPR032816">
    <property type="entry name" value="VTT_dom"/>
</dbReference>
<reference evidence="10 11" key="1">
    <citation type="submission" date="2018-12" db="EMBL/GenBank/DDBJ databases">
        <title>Persistence of Moraxella catarrhalis in Chronic Obstructive Pulmonary Disease and Regulation of the Hag/MID Adhesin.</title>
        <authorList>
            <person name="Murphy T."/>
            <person name="Zhao X."/>
            <person name="Vyas G."/>
            <person name="Aluvathingal J."/>
            <person name="Nadendla S."/>
            <person name="Tallon L."/>
            <person name="Tettelin H."/>
        </authorList>
    </citation>
    <scope>NUCLEOTIDE SEQUENCE [LARGE SCALE GENOMIC DNA]</scope>
    <source>
        <strain evidence="9 10">173P27B1</strain>
        <strain evidence="8 11">46P58B1</strain>
    </source>
</reference>
<evidence type="ECO:0000313" key="9">
    <source>
        <dbReference type="EMBL" id="RUO11818.1"/>
    </source>
</evidence>
<accession>A0A3A9PWJ0</accession>
<keyword evidence="10" id="KW-1185">Reference proteome</keyword>
<evidence type="ECO:0000313" key="10">
    <source>
        <dbReference type="Proteomes" id="UP000268436"/>
    </source>
</evidence>
<dbReference type="KEGG" id="mcs:DR90_1598"/>
<evidence type="ECO:0000256" key="1">
    <source>
        <dbReference type="ARBA" id="ARBA00004651"/>
    </source>
</evidence>
<dbReference type="AlphaFoldDB" id="A0A3A9PWJ0"/>
<dbReference type="Proteomes" id="UP000268436">
    <property type="component" value="Unassembled WGS sequence"/>
</dbReference>
<evidence type="ECO:0000259" key="7">
    <source>
        <dbReference type="Pfam" id="PF09335"/>
    </source>
</evidence>
<dbReference type="GO" id="GO:0005886">
    <property type="term" value="C:plasma membrane"/>
    <property type="evidence" value="ECO:0007669"/>
    <property type="project" value="UniProtKB-SubCell"/>
</dbReference>
<dbReference type="EMBL" id="RYER01000027">
    <property type="protein sequence ID" value="RUO11818.1"/>
    <property type="molecule type" value="Genomic_DNA"/>
</dbReference>
<keyword evidence="2" id="KW-1003">Cell membrane</keyword>
<dbReference type="GeneID" id="66586226"/>
<evidence type="ECO:0000256" key="5">
    <source>
        <dbReference type="ARBA" id="ARBA00023136"/>
    </source>
</evidence>
<evidence type="ECO:0000256" key="6">
    <source>
        <dbReference type="SAM" id="Phobius"/>
    </source>
</evidence>
<feature type="domain" description="VTT" evidence="7">
    <location>
        <begin position="33"/>
        <end position="162"/>
    </location>
</feature>
<evidence type="ECO:0000313" key="11">
    <source>
        <dbReference type="Proteomes" id="UP000280228"/>
    </source>
</evidence>
<organism evidence="8 11">
    <name type="scientific">Moraxella catarrhalis</name>
    <name type="common">Branhamella catarrhalis</name>
    <dbReference type="NCBI Taxonomy" id="480"/>
    <lineage>
        <taxon>Bacteria</taxon>
        <taxon>Pseudomonadati</taxon>
        <taxon>Pseudomonadota</taxon>
        <taxon>Gammaproteobacteria</taxon>
        <taxon>Moraxellales</taxon>
        <taxon>Moraxellaceae</taxon>
        <taxon>Moraxella</taxon>
    </lineage>
</organism>
<dbReference type="RefSeq" id="WP_003657779.1">
    <property type="nucleotide sequence ID" value="NZ_CP008804.1"/>
</dbReference>
<evidence type="ECO:0000256" key="4">
    <source>
        <dbReference type="ARBA" id="ARBA00022989"/>
    </source>
</evidence>
<dbReference type="PANTHER" id="PTHR42709:SF6">
    <property type="entry name" value="UNDECAPRENYL PHOSPHATE TRANSPORTER A"/>
    <property type="match status" value="1"/>
</dbReference>
<proteinExistence type="predicted"/>
<keyword evidence="3 6" id="KW-0812">Transmembrane</keyword>
<name>A0A3A9PWJ0_MORCA</name>
<protein>
    <recommendedName>
        <fullName evidence="7">VTT domain-containing protein</fullName>
    </recommendedName>
</protein>
<evidence type="ECO:0000256" key="3">
    <source>
        <dbReference type="ARBA" id="ARBA00022692"/>
    </source>
</evidence>
<sequence length="208" mass="22918">MEQVSEWVLVIMDKLDLVGVSLMMFLENIFPPIPSELIMPAAGFAAATGQMNLFAVIIAGTIGSIIGALPLYYIGTKLDKARLIHLTNRYGKYFLITANDVSNAQKWFDRHGKSVIFFGRMIPAIRSLISIPAGMAHMPLLPFLILTGLGSLIWSAILAYAGFVLGANYHKVANYVSTISHYIIIGAGLIILFVSYKRIKKFWGTHAK</sequence>
<evidence type="ECO:0000256" key="2">
    <source>
        <dbReference type="ARBA" id="ARBA00022475"/>
    </source>
</evidence>
<dbReference type="Pfam" id="PF09335">
    <property type="entry name" value="VTT_dom"/>
    <property type="match status" value="1"/>
</dbReference>
<feature type="transmembrane region" description="Helical" evidence="6">
    <location>
        <begin position="53"/>
        <end position="74"/>
    </location>
</feature>
<dbReference type="Proteomes" id="UP000280228">
    <property type="component" value="Chromosome"/>
</dbReference>
<comment type="subcellular location">
    <subcellularLocation>
        <location evidence="1">Cell membrane</location>
        <topology evidence="1">Multi-pass membrane protein</topology>
    </subcellularLocation>
</comment>
<dbReference type="InterPro" id="IPR051311">
    <property type="entry name" value="DedA_domain"/>
</dbReference>
<feature type="transmembrane region" description="Helical" evidence="6">
    <location>
        <begin position="140"/>
        <end position="163"/>
    </location>
</feature>
<feature type="transmembrane region" description="Helical" evidence="6">
    <location>
        <begin position="175"/>
        <end position="196"/>
    </location>
</feature>
<dbReference type="OMA" id="MPLGGFY"/>
<dbReference type="EMBL" id="CP034662">
    <property type="protein sequence ID" value="AZQ92446.1"/>
    <property type="molecule type" value="Genomic_DNA"/>
</dbReference>
<dbReference type="PANTHER" id="PTHR42709">
    <property type="entry name" value="ALKALINE PHOSPHATASE LIKE PROTEIN"/>
    <property type="match status" value="1"/>
</dbReference>
<keyword evidence="4 6" id="KW-1133">Transmembrane helix</keyword>
<evidence type="ECO:0000313" key="8">
    <source>
        <dbReference type="EMBL" id="AZQ92446.1"/>
    </source>
</evidence>